<dbReference type="InterPro" id="IPR029039">
    <property type="entry name" value="Flavoprotein-like_sf"/>
</dbReference>
<evidence type="ECO:0000256" key="5">
    <source>
        <dbReference type="ARBA" id="ARBA00038292"/>
    </source>
</evidence>
<dbReference type="RefSeq" id="WP_109939228.1">
    <property type="nucleotide sequence ID" value="NZ_CP176366.1"/>
</dbReference>
<accession>A0A2V2N7V2</accession>
<dbReference type="Gene3D" id="3.40.50.360">
    <property type="match status" value="1"/>
</dbReference>
<comment type="caution">
    <text evidence="7">The sequence shown here is derived from an EMBL/GenBank/DDBJ whole genome shotgun (WGS) entry which is preliminary data.</text>
</comment>
<dbReference type="SUPFAM" id="SSF52218">
    <property type="entry name" value="Flavoproteins"/>
    <property type="match status" value="1"/>
</dbReference>
<dbReference type="Pfam" id="PF03358">
    <property type="entry name" value="FMN_red"/>
    <property type="match status" value="1"/>
</dbReference>
<dbReference type="GO" id="GO:0016491">
    <property type="term" value="F:oxidoreductase activity"/>
    <property type="evidence" value="ECO:0007669"/>
    <property type="project" value="InterPro"/>
</dbReference>
<feature type="domain" description="NADPH-dependent FMN reductase-like" evidence="6">
    <location>
        <begin position="1"/>
        <end position="149"/>
    </location>
</feature>
<evidence type="ECO:0000259" key="6">
    <source>
        <dbReference type="Pfam" id="PF03358"/>
    </source>
</evidence>
<evidence type="ECO:0000313" key="8">
    <source>
        <dbReference type="Proteomes" id="UP000245934"/>
    </source>
</evidence>
<dbReference type="PANTHER" id="PTHR43278:SF2">
    <property type="entry name" value="IRON-SULFUR FLAVOPROTEIN"/>
    <property type="match status" value="1"/>
</dbReference>
<dbReference type="AlphaFoldDB" id="A0A2V2N7V2"/>
<dbReference type="EMBL" id="QGMZ01000004">
    <property type="protein sequence ID" value="PWR76092.1"/>
    <property type="molecule type" value="Genomic_DNA"/>
</dbReference>
<dbReference type="GeneID" id="97609177"/>
<evidence type="ECO:0000313" key="7">
    <source>
        <dbReference type="EMBL" id="PWR76092.1"/>
    </source>
</evidence>
<dbReference type="Proteomes" id="UP000245934">
    <property type="component" value="Unassembled WGS sequence"/>
</dbReference>
<keyword evidence="4" id="KW-0288">FMN</keyword>
<sequence>MRALCISGSQVKKGNTTQLIDILIDNIESSNIPDLKIKKMSLSGLTLRPCKACEKCKKTGKCVIRDDFHKVIRRMHKSDLIIIGSPVYFHDVSGLVKNFIDRTFSLWHEKQLQGKKFIPIAVSAESGEERTLETLRIWAQVHEMKIVSSLSGHGHKPGDVSHDQKALAAVRDVIQDLIGEVKNTDS</sequence>
<dbReference type="PANTHER" id="PTHR43278">
    <property type="entry name" value="NAD(P)H-DEPENDENT FMN-CONTAINING OXIDOREDUCTASE YWQN-RELATED"/>
    <property type="match status" value="1"/>
</dbReference>
<evidence type="ECO:0000256" key="3">
    <source>
        <dbReference type="ARBA" id="ARBA00022630"/>
    </source>
</evidence>
<protein>
    <recommendedName>
        <fullName evidence="6">NADPH-dependent FMN reductase-like domain-containing protein</fullName>
    </recommendedName>
</protein>
<dbReference type="InterPro" id="IPR051796">
    <property type="entry name" value="ISF_SsuE-like"/>
</dbReference>
<comment type="cofactor">
    <cofactor evidence="1">
        <name>FMN</name>
        <dbReference type="ChEBI" id="CHEBI:58210"/>
    </cofactor>
</comment>
<organism evidence="7 8">
    <name type="scientific">Methanospirillum stamsii</name>
    <dbReference type="NCBI Taxonomy" id="1277351"/>
    <lineage>
        <taxon>Archaea</taxon>
        <taxon>Methanobacteriati</taxon>
        <taxon>Methanobacteriota</taxon>
        <taxon>Stenosarchaea group</taxon>
        <taxon>Methanomicrobia</taxon>
        <taxon>Methanomicrobiales</taxon>
        <taxon>Methanospirillaceae</taxon>
        <taxon>Methanospirillum</taxon>
    </lineage>
</organism>
<proteinExistence type="inferred from homology"/>
<keyword evidence="3" id="KW-0285">Flavoprotein</keyword>
<dbReference type="InterPro" id="IPR005025">
    <property type="entry name" value="FMN_Rdtase-like_dom"/>
</dbReference>
<comment type="cofactor">
    <cofactor evidence="2">
        <name>[4Fe-4S] cluster</name>
        <dbReference type="ChEBI" id="CHEBI:49883"/>
    </cofactor>
</comment>
<dbReference type="OrthoDB" id="9059at2157"/>
<evidence type="ECO:0000256" key="4">
    <source>
        <dbReference type="ARBA" id="ARBA00022643"/>
    </source>
</evidence>
<evidence type="ECO:0000256" key="2">
    <source>
        <dbReference type="ARBA" id="ARBA00001966"/>
    </source>
</evidence>
<name>A0A2V2N7V2_9EURY</name>
<evidence type="ECO:0000256" key="1">
    <source>
        <dbReference type="ARBA" id="ARBA00001917"/>
    </source>
</evidence>
<reference evidence="7 8" key="1">
    <citation type="submission" date="2018-05" db="EMBL/GenBank/DDBJ databases">
        <title>Draft genome of Methanospirillum stamsii Pt1.</title>
        <authorList>
            <person name="Dueholm M.S."/>
            <person name="Nielsen P.H."/>
            <person name="Bakmann L.F."/>
            <person name="Otzen D.E."/>
        </authorList>
    </citation>
    <scope>NUCLEOTIDE SEQUENCE [LARGE SCALE GENOMIC DNA]</scope>
    <source>
        <strain evidence="7 8">Pt1</strain>
    </source>
</reference>
<keyword evidence="8" id="KW-1185">Reference proteome</keyword>
<gene>
    <name evidence="7" type="ORF">DLD82_00930</name>
</gene>
<comment type="similarity">
    <text evidence="5">Belongs to the SsuE family. Isf subfamily.</text>
</comment>